<dbReference type="InterPro" id="IPR006162">
    <property type="entry name" value="Ppantetheine_attach_site"/>
</dbReference>
<reference evidence="5 6" key="1">
    <citation type="submission" date="2019-03" db="EMBL/GenBank/DDBJ databases">
        <title>Sequencing the genomes of 1000 actinobacteria strains.</title>
        <authorList>
            <person name="Klenk H.-P."/>
        </authorList>
    </citation>
    <scope>NUCLEOTIDE SEQUENCE [LARGE SCALE GENOMIC DNA]</scope>
    <source>
        <strain evidence="5 6">DSM 43805</strain>
    </source>
</reference>
<dbReference type="GO" id="GO:0044550">
    <property type="term" value="P:secondary metabolite biosynthetic process"/>
    <property type="evidence" value="ECO:0007669"/>
    <property type="project" value="UniProtKB-ARBA"/>
</dbReference>
<dbReference type="Pfam" id="PF00501">
    <property type="entry name" value="AMP-binding"/>
    <property type="match status" value="4"/>
</dbReference>
<dbReference type="InterPro" id="IPR023213">
    <property type="entry name" value="CAT-like_dom_sf"/>
</dbReference>
<dbReference type="CDD" id="cd19540">
    <property type="entry name" value="LCL_NRPS-like"/>
    <property type="match status" value="3"/>
</dbReference>
<evidence type="ECO:0000256" key="3">
    <source>
        <dbReference type="ARBA" id="ARBA00022553"/>
    </source>
</evidence>
<dbReference type="RefSeq" id="WP_133875963.1">
    <property type="nucleotide sequence ID" value="NZ_BOMD01000113.1"/>
</dbReference>
<evidence type="ECO:0000313" key="6">
    <source>
        <dbReference type="Proteomes" id="UP000294901"/>
    </source>
</evidence>
<dbReference type="FunFam" id="3.30.300.30:FF:000010">
    <property type="entry name" value="Enterobactin synthetase component F"/>
    <property type="match status" value="3"/>
</dbReference>
<evidence type="ECO:0000256" key="1">
    <source>
        <dbReference type="ARBA" id="ARBA00001957"/>
    </source>
</evidence>
<dbReference type="PANTHER" id="PTHR45527:SF1">
    <property type="entry name" value="FATTY ACID SYNTHASE"/>
    <property type="match status" value="1"/>
</dbReference>
<dbReference type="InterPro" id="IPR000873">
    <property type="entry name" value="AMP-dep_synth/lig_dom"/>
</dbReference>
<keyword evidence="6" id="KW-1185">Reference proteome</keyword>
<proteinExistence type="predicted"/>
<dbReference type="PANTHER" id="PTHR45527">
    <property type="entry name" value="NONRIBOSOMAL PEPTIDE SYNTHETASE"/>
    <property type="match status" value="1"/>
</dbReference>
<evidence type="ECO:0000256" key="2">
    <source>
        <dbReference type="ARBA" id="ARBA00022450"/>
    </source>
</evidence>
<dbReference type="Gene3D" id="3.30.300.30">
    <property type="match status" value="4"/>
</dbReference>
<dbReference type="CDD" id="cd12116">
    <property type="entry name" value="A_NRPS_Ta1_like"/>
    <property type="match status" value="2"/>
</dbReference>
<dbReference type="FunFam" id="3.40.50.980:FF:000001">
    <property type="entry name" value="Non-ribosomal peptide synthetase"/>
    <property type="match status" value="2"/>
</dbReference>
<dbReference type="SMART" id="SM00823">
    <property type="entry name" value="PKS_PP"/>
    <property type="match status" value="4"/>
</dbReference>
<gene>
    <name evidence="5" type="ORF">C8E87_5783</name>
</gene>
<dbReference type="Gene3D" id="3.30.559.30">
    <property type="entry name" value="Nonribosomal peptide synthetase, condensation domain"/>
    <property type="match status" value="4"/>
</dbReference>
<dbReference type="SUPFAM" id="SSF47336">
    <property type="entry name" value="ACP-like"/>
    <property type="match status" value="4"/>
</dbReference>
<dbReference type="FunFam" id="3.30.559.30:FF:000001">
    <property type="entry name" value="Non-ribosomal peptide synthetase"/>
    <property type="match status" value="1"/>
</dbReference>
<dbReference type="InterPro" id="IPR029058">
    <property type="entry name" value="AB_hydrolase_fold"/>
</dbReference>
<comment type="caution">
    <text evidence="5">The sequence shown here is derived from an EMBL/GenBank/DDBJ whole genome shotgun (WGS) entry which is preliminary data.</text>
</comment>
<name>A0A4R6K1N3_9ACTN</name>
<dbReference type="InterPro" id="IPR020845">
    <property type="entry name" value="AMP-binding_CS"/>
</dbReference>
<keyword evidence="2" id="KW-0596">Phosphopantetheine</keyword>
<dbReference type="Proteomes" id="UP000294901">
    <property type="component" value="Unassembled WGS sequence"/>
</dbReference>
<dbReference type="CDD" id="cd17651">
    <property type="entry name" value="A_NRPS_VisG_like"/>
    <property type="match status" value="1"/>
</dbReference>
<dbReference type="FunFam" id="3.40.50.12780:FF:000012">
    <property type="entry name" value="Non-ribosomal peptide synthetase"/>
    <property type="match status" value="2"/>
</dbReference>
<evidence type="ECO:0000259" key="4">
    <source>
        <dbReference type="PROSITE" id="PS50075"/>
    </source>
</evidence>
<feature type="domain" description="Carrier" evidence="4">
    <location>
        <begin position="4107"/>
        <end position="4182"/>
    </location>
</feature>
<dbReference type="NCBIfam" id="NF003417">
    <property type="entry name" value="PRK04813.1"/>
    <property type="match status" value="4"/>
</dbReference>
<dbReference type="Pfam" id="PF00668">
    <property type="entry name" value="Condensation"/>
    <property type="match status" value="4"/>
</dbReference>
<dbReference type="GO" id="GO:0005829">
    <property type="term" value="C:cytosol"/>
    <property type="evidence" value="ECO:0007669"/>
    <property type="project" value="TreeGrafter"/>
</dbReference>
<dbReference type="PROSITE" id="PS50075">
    <property type="entry name" value="CARRIER"/>
    <property type="match status" value="4"/>
</dbReference>
<dbReference type="InterPro" id="IPR020806">
    <property type="entry name" value="PKS_PP-bd"/>
</dbReference>
<sequence length="4198" mass="447612">MTRQTRTVDDILPLSPLQGGLLFHSVFDESAPDIYTVQSTFHLTGPLDADRAARAADALLQRHANLRVAFRQRANGEWVQLVATRVRRPWTELDLSHLAAEQADAEARAAAVADRERRFDTGRPPLIRFLLIRLGDLSHRLVLTVHHTLLDGWSLPTLLQEFYALYLSGGDPRGLPPVVPYRSYLEWLGRQDTGAVQAAWDDMLSGLAAPTRAAAGRAFTPRDPGRAQFGLSPAATAALTARARAAGVTVNTVVQTAWALVLSGMTGRDDLVFGVTVNGRPAELPGVESMVGLFINTLPLRVRIRPGQTVGDLLTEVHRQQVRLTEHQHVGLSEIQHRAGLGPLFDTSVVFENFPFDDSTGLAADADALRVTGAESHSANHFPLSLVAMPQDTLRFKLFHQRELFDDAAVAVIIDRFRRVLDEVVNRPGQPTGRVELITAAEREESLSYAIGPVPRTSGGTLPELFTAQARRTPDAPAVLAGGRSLTYRELDARASHLAGELIRRGIGPGRTVAVLLPRGVELVVALLAVAKSGGAYVPVDPAYPAGRIAAILQGAAPRLAVAEPGTVPEGLDTLAVTDAEAGSFTVAPRPHDPAYLIFTSGSTGKPKGVVVEHRSLGAYLTRGRTAYPDAAGTALVHSSVAFDLTVTGLFIPLVSGGCVHVAELPDATGGPRPTLLKGTPSHLALLDTLPDTVSPSGTLILGGEALRGEAVRGWREAHPEAQVINAYGPTEATVNCLEHRIPAGAEVADGPVPIGRPFAGARTYVLDAALRPVASGVPGELYVAGVVLARGYAERPDLTAERFVADPFGPAGERMYRTGDLVRWLPEGALEYVGRADDQVKLRGFRIEPGEIEAVAAASPGVTRAVVVVRGEGADQQLVAYLTPGTVGADAVRAHLAAALPEYMVPAAIVVLGELPLTPNGKVDRAALPAPEEIVRMAPVRRGPRDPREELIGELFAGVLGRAAVGPDDDFFALGGHSLLAIRLVSRLRSALGTEIGVRHVFQNPTPAALARSMGEGGQARPALRAGARPTRVPLSYGQQRLWFLHRLEGPSPVYNLASIIRLDGPLRIDALRAAYGDVMRRHESLRTVIEQDDSGAFQVVRPAGEPDLPVLRVTEEELDQALAEHARYAFDLAHECPLRLTLFELAPDRHELLVLLHHIAGDGWSTPLLARDLTRAYTARVAGHEPGWAALPVQYADYTLWQRELLGAEDDESSVAAQQLGYWTKALAGLPEELDLPFDRPRPAVASYRGGDVPLRLPADVHRRVAELARTRNVTTFMVVQAALAVLLSRLGAGADIPLGTPVAGRLDEALDDLVGDFVNTLVLRTDLSGDPTFAELLTRVREADLAAYAHQDLPFERLVELLNPVRSRSRSPLFQTMLAFNNNSQQGNAEAIAQLADLTVTTRGVGSGAAKFDLAFNLREQFAADGTPDGMTGILEFATDLFDRGSAERLVARFGHVLARLAADPELRVGHVDVLLDEERTTVLEGWNATETPLAARWLLDRIEQQAARRPGAPAVEAADGTLSYAELNGRANAFARLLRERGAGPDRFVAVALPRTADLVVTLLAVQKAGAAYLPIDLGYPPERVRLMLAAAAPVTIVTTTGLRPGLPGTDVPVILLDREDTTGHARDDLDVRTPGGCAAYVIFTSGSTGVPKGVVVSRTALDNFLAAMAARTRMGEDDRLLAVTTVGFDIAGLELYLPLATGGTVLVATREDVLDTDALRAALTGRGATVVQATPTLWQAVAGRDASVPAGLRVLVGGEPLPPSLAVTLSRHAASVLNVYGPTETTIWSTAATVDGPTPGIGQPIDNTRVYVLDAALRPVPPGVVGELYIAGSGLARGYQGRSALTAERFVAAPYGPPGTLMYRTGDAVRWTADGRLTFVARTDSQVKVRGFRIEIGEIESVLAAHPDVTAAAVAVRPNPAGERRLVAYVVVEPETALADLRKHLSETVPEYMVPATFMVLDALPLTPNGKVDRKALPDPVDQSVPSGRLPRSPYEEILCELFGEILNRPQVFIDDDFFVRGGHSLAAMRLVSRIRSVLDVELPIGTLFESPTVAGLAAHLGEAAAQSTPLVAGPRPPRLPTSFAQQRLWFLNQFEGRHSPTYNVPAALRLTGSLDRDALAAALADVVSRHEALRTVFGEDEQGPYQQILAVAGPTLTVEQVSEDDLPARLTAQARQGFDLSGEIPLRAHLFDVAAGEHVLLLVMHHIAGDGGWSMPLLVRDLAVAYRARSAGAEPGWQPLPIQYADYTLWQQRLLGSADDPASELSRQLGYWRTALAGAPEELTLPVDRTRPATSANHGGEVRFEIPAELHAGLEELAQQHRTSVFMVMQAAVAVLLSRVGAGDDIPIGTPTAGRTNEALEQLIGFFVNTLVIRTDLSGDPGFTEVLARVRETSLAAYAHQDVPFERLVEELNPDRGLARHPLFQTMVTWNNTRHRPEDVTNLPGLDLRVTEVGTGVATFDLLFAFTDVRGENGVPTGVKARLEFSTDLFDESTVTRLAERLVRVVRAVVADPARPVHRIDVLEDAERRLVAAVNETARALPAASLGEQFARQVLRTPDAVVVSTPERDVTYRELDASADRIAAELARHGVGPEQIVGVALTPGAGLVAALVAILKTGAVYLPLDPQHPAGRLAVVLAEARPRVVVTTSGTAAGLPTGDVPVVLLDRELPDAPPQRTPPGLSLDHPAYVIYTSGSTGRPKGIVMPGRAMVNLLAWHREEVPSPDGTVVAQFTAISFDVSVQEMLSALLHGKTLAVCPPDVRRDPRELARWLRARRVGELYAPNLVVDGVLEAAGEIGDGLPELRHVVQAGEALTLREPVRAHHAAGRARLHNHYGPAETHVVTGYTLPADVAEWPATPPIGRPIGNTQVYVLDAGLSPVAPGVVGELYIGGANLARGYLRQPEMTAERFLADPYGVPGARMYRTGDLARLTPDGLLEYVSRSDDQVKLRGHRIELGEIETALADAPGVLRAAVIGREDRPGDKRIVAYVVPRDGSDLDEASLRRHLAASLPDYMLPSAFVAMDVLPLTHNGKLDRRALPAPVHHAPVTGRGPRSPQEEILCDLFADILHRPAAGIDDDFFALGGHSLLATRLVGRIRSMFGVEVAVRQVFETPTVAGLAQSLGDAGASRERVRPMPRPERLPLSFAQQRLWFLHQLEGPSPTYNLASALRLTGALDVGALRLALGDVVARHESLRTVFAADGDGPHQVVLDAVEPALPVVPCRDDEVEARIAEATAHGFDLAREIPVRAVLLRLGPDRHILVVVLHHSAGDGWSVPVLVRDVAVAFAARCDGAAPQWPVLPVQYADYTLWQRGLLGAEGDEDSELSRQLSFWRGVLTGLPDEVPLPLDRARPAVASYRGGRVPLTVPAAVHAGLAELAARHRVSVFMVVQAAVAALLSRLGGGVDIPIGSPVAGRSDDALEDLVGFFVNTLVLRTDLSGDPSFAELLSRVRQADLAAFAHQDVPFERVVEAVNPARSTARHPLFQTMLMWNNTPEGDGDKISLAGLTAQSVPAPAGGAKVDLNFNLSERRGADGEPAGLGGTLEFALDVFDATTVERFATWFVGLLEQVVAAPEARVGGLRLGSAEESARLLAAGVGVPSVVPPGSFADWFADIAGRTPAAPAIECGDRSLSYADLDAAVNRFCRRLRDAGVGPGSSVGVVLPRSVELVVALLAVNRAGAAYVPVDPGHPAERVNFVLADAEPTVVVTSRATDPAATPDVPRLFVDDAVPRPRRPLEDPAIAVPGSAPAYTIYTSGSTGRPKGVVVTRDGVANFLHSMADRCGAAPGDRLVAVTTVSFDIAVLELFLPLVTGGTVVLATQDVAGDPVPLAALVRASAGAPGSLLMQATPGLWRALLEVDPQVVAGVRVLVGGEALPADLAGRLAASAGSVCNMYGPTETTVWSTMSAVRAGEAPDIGGPIGNTSVYVLDESLQPVPSGVPGELYIAGAGVAAGYRRRAGLSAGRFVADPFGLPGSRMYRTGDVVRWRADGRLSFVGRADDQVKVRGFRIELGEVESVLLGHPEVARAVAAVRDERLIGYVVPVPGAVLDGAELREFAGRSVPDYMVPAAIVVIDEVPLNPSGKVDRRALPAPERRTGTGRAAANEREELLCAIFADVLGLPEVGPEDDFFALGGHSLLAAKMAARVRERIGVEVTIRTIFSRPTVAELAVWSQAEAGPVATASRPALRRRNA</sequence>
<feature type="domain" description="Carrier" evidence="4">
    <location>
        <begin position="3057"/>
        <end position="3132"/>
    </location>
</feature>
<comment type="cofactor">
    <cofactor evidence="1">
        <name>pantetheine 4'-phosphate</name>
        <dbReference type="ChEBI" id="CHEBI:47942"/>
    </cofactor>
</comment>
<dbReference type="InterPro" id="IPR025110">
    <property type="entry name" value="AMP-bd_C"/>
</dbReference>
<dbReference type="GO" id="GO:0008610">
    <property type="term" value="P:lipid biosynthetic process"/>
    <property type="evidence" value="ECO:0007669"/>
    <property type="project" value="UniProtKB-ARBA"/>
</dbReference>
<dbReference type="GO" id="GO:0031177">
    <property type="term" value="F:phosphopantetheine binding"/>
    <property type="evidence" value="ECO:0007669"/>
    <property type="project" value="InterPro"/>
</dbReference>
<dbReference type="SUPFAM" id="SSF52777">
    <property type="entry name" value="CoA-dependent acyltransferases"/>
    <property type="match status" value="8"/>
</dbReference>
<evidence type="ECO:0000313" key="5">
    <source>
        <dbReference type="EMBL" id="TDO42021.1"/>
    </source>
</evidence>
<dbReference type="InterPro" id="IPR009081">
    <property type="entry name" value="PP-bd_ACP"/>
</dbReference>
<dbReference type="NCBIfam" id="TIGR01733">
    <property type="entry name" value="AA-adenyl-dom"/>
    <property type="match status" value="4"/>
</dbReference>
<dbReference type="SUPFAM" id="SSF56801">
    <property type="entry name" value="Acetyl-CoA synthetase-like"/>
    <property type="match status" value="4"/>
</dbReference>
<dbReference type="GO" id="GO:0043041">
    <property type="term" value="P:amino acid activation for nonribosomal peptide biosynthetic process"/>
    <property type="evidence" value="ECO:0007669"/>
    <property type="project" value="TreeGrafter"/>
</dbReference>
<dbReference type="OrthoDB" id="5476914at2"/>
<dbReference type="Gene3D" id="3.30.559.10">
    <property type="entry name" value="Chloramphenicol acetyltransferase-like domain"/>
    <property type="match status" value="4"/>
</dbReference>
<dbReference type="Gene3D" id="2.30.38.10">
    <property type="entry name" value="Luciferase, Domain 3"/>
    <property type="match status" value="4"/>
</dbReference>
<dbReference type="CDD" id="cd05930">
    <property type="entry name" value="A_NRPS"/>
    <property type="match status" value="1"/>
</dbReference>
<feature type="domain" description="Carrier" evidence="4">
    <location>
        <begin position="944"/>
        <end position="1019"/>
    </location>
</feature>
<dbReference type="InterPro" id="IPR010071">
    <property type="entry name" value="AA_adenyl_dom"/>
</dbReference>
<dbReference type="GO" id="GO:0003824">
    <property type="term" value="F:catalytic activity"/>
    <property type="evidence" value="ECO:0007669"/>
    <property type="project" value="InterPro"/>
</dbReference>
<protein>
    <submittedName>
        <fullName evidence="5">Amino acid adenylation domain-containing protein</fullName>
    </submittedName>
</protein>
<keyword evidence="3" id="KW-0597">Phosphoprotein</keyword>
<dbReference type="GO" id="GO:0072330">
    <property type="term" value="P:monocarboxylic acid biosynthetic process"/>
    <property type="evidence" value="ECO:0007669"/>
    <property type="project" value="UniProtKB-ARBA"/>
</dbReference>
<dbReference type="Gene3D" id="3.40.50.1820">
    <property type="entry name" value="alpha/beta hydrolase"/>
    <property type="match status" value="1"/>
</dbReference>
<dbReference type="FunFam" id="2.30.38.10:FF:000001">
    <property type="entry name" value="Non-ribosomal peptide synthetase PvdI"/>
    <property type="match status" value="4"/>
</dbReference>
<accession>A0A4R6K1N3</accession>
<feature type="domain" description="Carrier" evidence="4">
    <location>
        <begin position="1995"/>
        <end position="2070"/>
    </location>
</feature>
<dbReference type="CDD" id="cd19543">
    <property type="entry name" value="DCL_NRPS"/>
    <property type="match status" value="1"/>
</dbReference>
<dbReference type="Gene3D" id="1.10.1200.10">
    <property type="entry name" value="ACP-like"/>
    <property type="match status" value="3"/>
</dbReference>
<dbReference type="InterPro" id="IPR036736">
    <property type="entry name" value="ACP-like_sf"/>
</dbReference>
<dbReference type="Pfam" id="PF13193">
    <property type="entry name" value="AMP-binding_C"/>
    <property type="match status" value="4"/>
</dbReference>
<organism evidence="5 6">
    <name type="scientific">Paractinoplanes brasiliensis</name>
    <dbReference type="NCBI Taxonomy" id="52695"/>
    <lineage>
        <taxon>Bacteria</taxon>
        <taxon>Bacillati</taxon>
        <taxon>Actinomycetota</taxon>
        <taxon>Actinomycetes</taxon>
        <taxon>Micromonosporales</taxon>
        <taxon>Micromonosporaceae</taxon>
        <taxon>Paractinoplanes</taxon>
    </lineage>
</organism>
<dbReference type="InterPro" id="IPR045851">
    <property type="entry name" value="AMP-bd_C_sf"/>
</dbReference>
<dbReference type="InterPro" id="IPR001242">
    <property type="entry name" value="Condensation_dom"/>
</dbReference>
<dbReference type="EMBL" id="SNWR01000001">
    <property type="protein sequence ID" value="TDO42021.1"/>
    <property type="molecule type" value="Genomic_DNA"/>
</dbReference>
<dbReference type="Gene3D" id="3.40.50.980">
    <property type="match status" value="8"/>
</dbReference>
<dbReference type="Pfam" id="PF00550">
    <property type="entry name" value="PP-binding"/>
    <property type="match status" value="4"/>
</dbReference>
<dbReference type="PROSITE" id="PS00455">
    <property type="entry name" value="AMP_BINDING"/>
    <property type="match status" value="3"/>
</dbReference>
<dbReference type="FunFam" id="1.10.1200.10:FF:000016">
    <property type="entry name" value="Non-ribosomal peptide synthase"/>
    <property type="match status" value="4"/>
</dbReference>
<dbReference type="PROSITE" id="PS00012">
    <property type="entry name" value="PHOSPHOPANTETHEINE"/>
    <property type="match status" value="3"/>
</dbReference>